<evidence type="ECO:0000313" key="1">
    <source>
        <dbReference type="EMBL" id="KAI4337748.1"/>
    </source>
</evidence>
<gene>
    <name evidence="1" type="ORF">L6164_016125</name>
</gene>
<proteinExistence type="predicted"/>
<sequence>MGLSSAQPGLSLGLSAQIPSPALVSPVSDNLYSLHVNSSFHSSSSPIPSAPLHLLEENDEKVRAKNGEEQMDDETISFMGRLYA</sequence>
<reference evidence="1 2" key="1">
    <citation type="journal article" date="2022" name="DNA Res.">
        <title>Chromosomal-level genome assembly of the orchid tree Bauhinia variegata (Leguminosae; Cercidoideae) supports the allotetraploid origin hypothesis of Bauhinia.</title>
        <authorList>
            <person name="Zhong Y."/>
            <person name="Chen Y."/>
            <person name="Zheng D."/>
            <person name="Pang J."/>
            <person name="Liu Y."/>
            <person name="Luo S."/>
            <person name="Meng S."/>
            <person name="Qian L."/>
            <person name="Wei D."/>
            <person name="Dai S."/>
            <person name="Zhou R."/>
        </authorList>
    </citation>
    <scope>NUCLEOTIDE SEQUENCE [LARGE SCALE GENOMIC DNA]</scope>
    <source>
        <strain evidence="1">BV-YZ2020</strain>
    </source>
</reference>
<name>A0ACB9NMZ0_BAUVA</name>
<dbReference type="Proteomes" id="UP000828941">
    <property type="component" value="Chromosome 6"/>
</dbReference>
<accession>A0ACB9NMZ0</accession>
<organism evidence="1 2">
    <name type="scientific">Bauhinia variegata</name>
    <name type="common">Purple orchid tree</name>
    <name type="synonym">Phanera variegata</name>
    <dbReference type="NCBI Taxonomy" id="167791"/>
    <lineage>
        <taxon>Eukaryota</taxon>
        <taxon>Viridiplantae</taxon>
        <taxon>Streptophyta</taxon>
        <taxon>Embryophyta</taxon>
        <taxon>Tracheophyta</taxon>
        <taxon>Spermatophyta</taxon>
        <taxon>Magnoliopsida</taxon>
        <taxon>eudicotyledons</taxon>
        <taxon>Gunneridae</taxon>
        <taxon>Pentapetalae</taxon>
        <taxon>rosids</taxon>
        <taxon>fabids</taxon>
        <taxon>Fabales</taxon>
        <taxon>Fabaceae</taxon>
        <taxon>Cercidoideae</taxon>
        <taxon>Cercideae</taxon>
        <taxon>Bauhiniinae</taxon>
        <taxon>Bauhinia</taxon>
    </lineage>
</organism>
<protein>
    <submittedName>
        <fullName evidence="1">Uncharacterized protein</fullName>
    </submittedName>
</protein>
<evidence type="ECO:0000313" key="2">
    <source>
        <dbReference type="Proteomes" id="UP000828941"/>
    </source>
</evidence>
<comment type="caution">
    <text evidence="1">The sequence shown here is derived from an EMBL/GenBank/DDBJ whole genome shotgun (WGS) entry which is preliminary data.</text>
</comment>
<dbReference type="EMBL" id="CM039431">
    <property type="protein sequence ID" value="KAI4337748.1"/>
    <property type="molecule type" value="Genomic_DNA"/>
</dbReference>
<keyword evidence="2" id="KW-1185">Reference proteome</keyword>